<evidence type="ECO:0000313" key="2">
    <source>
        <dbReference type="Proteomes" id="UP000297966"/>
    </source>
</evidence>
<keyword evidence="2" id="KW-1185">Reference proteome</keyword>
<dbReference type="OrthoDB" id="8256163at2"/>
<dbReference type="Pfam" id="PF12071">
    <property type="entry name" value="DUF3551"/>
    <property type="match status" value="1"/>
</dbReference>
<proteinExistence type="predicted"/>
<gene>
    <name evidence="1" type="ORF">E4K65_44340</name>
</gene>
<accession>A0A4Y9L2F3</accession>
<protein>
    <submittedName>
        <fullName evidence="1">DUF3551 domain-containing protein</fullName>
    </submittedName>
</protein>
<organism evidence="1 2">
    <name type="scientific">Bradyrhizobium niftali</name>
    <dbReference type="NCBI Taxonomy" id="2560055"/>
    <lineage>
        <taxon>Bacteria</taxon>
        <taxon>Pseudomonadati</taxon>
        <taxon>Pseudomonadota</taxon>
        <taxon>Alphaproteobacteria</taxon>
        <taxon>Hyphomicrobiales</taxon>
        <taxon>Nitrobacteraceae</taxon>
        <taxon>Bradyrhizobium</taxon>
    </lineage>
</organism>
<evidence type="ECO:0000313" key="1">
    <source>
        <dbReference type="EMBL" id="TFV36999.1"/>
    </source>
</evidence>
<sequence length="76" mass="8237">MAGAACLEPTEPVAAHDYAFCRQDASSGMRSCDFETMEQCLAMISGRGGSCTRDPFVTQSGQSYAYAPKRDGRPHR</sequence>
<dbReference type="Proteomes" id="UP000297966">
    <property type="component" value="Unassembled WGS sequence"/>
</dbReference>
<comment type="caution">
    <text evidence="1">The sequence shown here is derived from an EMBL/GenBank/DDBJ whole genome shotgun (WGS) entry which is preliminary data.</text>
</comment>
<name>A0A4Y9L2F3_9BRAD</name>
<dbReference type="InterPro" id="IPR021937">
    <property type="entry name" value="DUF3551"/>
</dbReference>
<dbReference type="AlphaFoldDB" id="A0A4Y9L2F3"/>
<reference evidence="1 2" key="1">
    <citation type="submission" date="2019-03" db="EMBL/GenBank/DDBJ databases">
        <title>Bradyrhizobium diversity isolated from nodules of Chamaecrista fasciculata.</title>
        <authorList>
            <person name="Klepa M.S."/>
            <person name="Urquiaga M.O."/>
            <person name="Hungria M."/>
            <person name="Delamuta J.R."/>
        </authorList>
    </citation>
    <scope>NUCLEOTIDE SEQUENCE [LARGE SCALE GENOMIC DNA]</scope>
    <source>
        <strain evidence="1 2">CNPSo 3448</strain>
    </source>
</reference>
<dbReference type="EMBL" id="SPQT01000055">
    <property type="protein sequence ID" value="TFV36999.1"/>
    <property type="molecule type" value="Genomic_DNA"/>
</dbReference>